<feature type="signal peptide" evidence="2">
    <location>
        <begin position="1"/>
        <end position="19"/>
    </location>
</feature>
<dbReference type="Proteomes" id="UP000231644">
    <property type="component" value="Unassembled WGS sequence"/>
</dbReference>
<reference evidence="3 4" key="1">
    <citation type="submission" date="2016-10" db="EMBL/GenBank/DDBJ databases">
        <authorList>
            <person name="de Groot N.N."/>
        </authorList>
    </citation>
    <scope>NUCLEOTIDE SEQUENCE [LARGE SCALE GENOMIC DNA]</scope>
    <source>
        <strain evidence="3 4">DSM 29619</strain>
    </source>
</reference>
<feature type="chain" id="PRO_5014198186" description="AAA+ family ATPase" evidence="2">
    <location>
        <begin position="20"/>
        <end position="135"/>
    </location>
</feature>
<organism evidence="3 4">
    <name type="scientific">Pseudooceanicola nitratireducens</name>
    <dbReference type="NCBI Taxonomy" id="517719"/>
    <lineage>
        <taxon>Bacteria</taxon>
        <taxon>Pseudomonadati</taxon>
        <taxon>Pseudomonadota</taxon>
        <taxon>Alphaproteobacteria</taxon>
        <taxon>Rhodobacterales</taxon>
        <taxon>Paracoccaceae</taxon>
        <taxon>Pseudooceanicola</taxon>
    </lineage>
</organism>
<dbReference type="EMBL" id="FOLX01000001">
    <property type="protein sequence ID" value="SFC96437.1"/>
    <property type="molecule type" value="Genomic_DNA"/>
</dbReference>
<dbReference type="STRING" id="517719.SAMN05421762_2950"/>
<dbReference type="RefSeq" id="WP_093446465.1">
    <property type="nucleotide sequence ID" value="NZ_FNZG01000001.1"/>
</dbReference>
<sequence length="135" mass="14883">MKRLILISALAFAPLPALSQDSAPQDTTEEDSRSLMSRGIDLFFRGLSDEMEPAMRDFGAFLDEAGPAMRSFLQEMGPALSELFADVKDFSVYHPPERLPNGDIIMRRKTPDELPDAPDDTPDGRETAPEGAIDL</sequence>
<dbReference type="AlphaFoldDB" id="A0A1I1NFY1"/>
<evidence type="ECO:0000313" key="4">
    <source>
        <dbReference type="Proteomes" id="UP000231644"/>
    </source>
</evidence>
<proteinExistence type="predicted"/>
<feature type="region of interest" description="Disordered" evidence="1">
    <location>
        <begin position="101"/>
        <end position="135"/>
    </location>
</feature>
<dbReference type="OrthoDB" id="7308154at2"/>
<accession>A0A1I1NFY1</accession>
<evidence type="ECO:0000313" key="3">
    <source>
        <dbReference type="EMBL" id="SFC96437.1"/>
    </source>
</evidence>
<protein>
    <recommendedName>
        <fullName evidence="5">AAA+ family ATPase</fullName>
    </recommendedName>
</protein>
<evidence type="ECO:0000256" key="1">
    <source>
        <dbReference type="SAM" id="MobiDB-lite"/>
    </source>
</evidence>
<keyword evidence="4" id="KW-1185">Reference proteome</keyword>
<name>A0A1I1NFY1_9RHOB</name>
<gene>
    <name evidence="3" type="ORF">SAMN05421762_2950</name>
</gene>
<evidence type="ECO:0000256" key="2">
    <source>
        <dbReference type="SAM" id="SignalP"/>
    </source>
</evidence>
<keyword evidence="2" id="KW-0732">Signal</keyword>
<evidence type="ECO:0008006" key="5">
    <source>
        <dbReference type="Google" id="ProtNLM"/>
    </source>
</evidence>